<gene>
    <name evidence="2" type="ORF">B0A49_13438</name>
</gene>
<dbReference type="OrthoDB" id="2095648at2759"/>
<proteinExistence type="predicted"/>
<evidence type="ECO:0000256" key="1">
    <source>
        <dbReference type="SAM" id="MobiDB-lite"/>
    </source>
</evidence>
<comment type="caution">
    <text evidence="2">The sequence shown here is derived from an EMBL/GenBank/DDBJ whole genome shotgun (WGS) entry which is preliminary data.</text>
</comment>
<evidence type="ECO:0000313" key="2">
    <source>
        <dbReference type="EMBL" id="TKA44524.1"/>
    </source>
</evidence>
<protein>
    <submittedName>
        <fullName evidence="2">Uncharacterized protein</fullName>
    </submittedName>
</protein>
<sequence>MPETGMTIFEHSLAFAEAEAMISNALGFGFFGLPKASTSSNGTVTDSESSQKTVLMT</sequence>
<keyword evidence="3" id="KW-1185">Reference proteome</keyword>
<evidence type="ECO:0000313" key="3">
    <source>
        <dbReference type="Proteomes" id="UP000308768"/>
    </source>
</evidence>
<feature type="non-terminal residue" evidence="2">
    <location>
        <position position="57"/>
    </location>
</feature>
<organism evidence="2 3">
    <name type="scientific">Cryomyces minteri</name>
    <dbReference type="NCBI Taxonomy" id="331657"/>
    <lineage>
        <taxon>Eukaryota</taxon>
        <taxon>Fungi</taxon>
        <taxon>Dikarya</taxon>
        <taxon>Ascomycota</taxon>
        <taxon>Pezizomycotina</taxon>
        <taxon>Dothideomycetes</taxon>
        <taxon>Dothideomycetes incertae sedis</taxon>
        <taxon>Cryomyces</taxon>
    </lineage>
</organism>
<reference evidence="2 3" key="1">
    <citation type="submission" date="2017-03" db="EMBL/GenBank/DDBJ databases">
        <title>Genomes of endolithic fungi from Antarctica.</title>
        <authorList>
            <person name="Coleine C."/>
            <person name="Masonjones S."/>
            <person name="Stajich J.E."/>
        </authorList>
    </citation>
    <scope>NUCLEOTIDE SEQUENCE [LARGE SCALE GENOMIC DNA]</scope>
    <source>
        <strain evidence="2 3">CCFEE 5187</strain>
    </source>
</reference>
<dbReference type="AlphaFoldDB" id="A0A4U0V710"/>
<dbReference type="EMBL" id="NAJN01003052">
    <property type="protein sequence ID" value="TKA44524.1"/>
    <property type="molecule type" value="Genomic_DNA"/>
</dbReference>
<dbReference type="STRING" id="331657.A0A4U0V710"/>
<feature type="region of interest" description="Disordered" evidence="1">
    <location>
        <begin position="37"/>
        <end position="57"/>
    </location>
</feature>
<accession>A0A4U0V710</accession>
<name>A0A4U0V710_9PEZI</name>
<dbReference type="Proteomes" id="UP000308768">
    <property type="component" value="Unassembled WGS sequence"/>
</dbReference>